<organism evidence="1 2">
    <name type="scientific">Clostridium perfringens E str. JGS1987</name>
    <dbReference type="NCBI Taxonomy" id="451755"/>
    <lineage>
        <taxon>Bacteria</taxon>
        <taxon>Bacillati</taxon>
        <taxon>Bacillota</taxon>
        <taxon>Clostridia</taxon>
        <taxon>Eubacteriales</taxon>
        <taxon>Clostridiaceae</taxon>
        <taxon>Clostridium</taxon>
    </lineage>
</organism>
<gene>
    <name evidence="1" type="ORF">AC3_A0221</name>
</gene>
<dbReference type="RefSeq" id="WP_004456643.1">
    <property type="nucleotide sequence ID" value="NZ_ABDW01000006.1"/>
</dbReference>
<dbReference type="Proteomes" id="UP000005337">
    <property type="component" value="Unassembled WGS sequence"/>
</dbReference>
<dbReference type="AlphaFoldDB" id="B1BR90"/>
<dbReference type="EMBL" id="ABDW01000006">
    <property type="protein sequence ID" value="EDT15872.1"/>
    <property type="molecule type" value="Genomic_DNA"/>
</dbReference>
<reference evidence="1 2" key="1">
    <citation type="submission" date="2007-07" db="EMBL/GenBank/DDBJ databases">
        <title>Annotation of Clostridium perfringens E str. JGS1987.</title>
        <authorList>
            <person name="Paulsen I."/>
            <person name="Sebastian Y."/>
        </authorList>
    </citation>
    <scope>NUCLEOTIDE SEQUENCE [LARGE SCALE GENOMIC DNA]</scope>
    <source>
        <strain evidence="2">E str. JGS1987</strain>
    </source>
</reference>
<evidence type="ECO:0000313" key="2">
    <source>
        <dbReference type="Proteomes" id="UP000005337"/>
    </source>
</evidence>
<comment type="caution">
    <text evidence="1">The sequence shown here is derived from an EMBL/GenBank/DDBJ whole genome shotgun (WGS) entry which is preliminary data.</text>
</comment>
<sequence>MKKFNKTTGNNNIIFLKLIKNDYFEKNRINGELLHKDKVVANIVNDELEVLNEEMLPIYFKQNGDLRSWLENRCIDTDR</sequence>
<accession>B1BR90</accession>
<name>B1BR90_CLOPF</name>
<proteinExistence type="predicted"/>
<protein>
    <submittedName>
        <fullName evidence="1">Uncharacterized protein</fullName>
    </submittedName>
</protein>
<evidence type="ECO:0000313" key="1">
    <source>
        <dbReference type="EMBL" id="EDT15872.1"/>
    </source>
</evidence>